<dbReference type="GeneID" id="94827616"/>
<keyword evidence="3" id="KW-1185">Reference proteome</keyword>
<dbReference type="AlphaFoldDB" id="A0A1J4K0G4"/>
<sequence length="165" mass="19987">MMCTIQPQTVDNLRMAVILRVRLLVFRFLFVSFLRFRIIASIKRRFRRLLLIRLFFWFSLFRVLGFDVGRNCRGFSFVQPMPVVSFRFLASYFGSWISTVRICFWLLRVACLFLPFLFAYRLIAETSREVRFACHRCCQTFLSISFRMLNDFLFDELRRSHPLKF</sequence>
<evidence type="ECO:0000256" key="1">
    <source>
        <dbReference type="SAM" id="Phobius"/>
    </source>
</evidence>
<keyword evidence="1" id="KW-0472">Membrane</keyword>
<keyword evidence="1" id="KW-0812">Transmembrane</keyword>
<proteinExistence type="predicted"/>
<organism evidence="2 3">
    <name type="scientific">Tritrichomonas foetus</name>
    <dbReference type="NCBI Taxonomy" id="1144522"/>
    <lineage>
        <taxon>Eukaryota</taxon>
        <taxon>Metamonada</taxon>
        <taxon>Parabasalia</taxon>
        <taxon>Tritrichomonadida</taxon>
        <taxon>Tritrichomonadidae</taxon>
        <taxon>Tritrichomonas</taxon>
    </lineage>
</organism>
<dbReference type="EMBL" id="MLAK01000782">
    <property type="protein sequence ID" value="OHT04723.1"/>
    <property type="molecule type" value="Genomic_DNA"/>
</dbReference>
<accession>A0A1J4K0G4</accession>
<feature type="transmembrane region" description="Helical" evidence="1">
    <location>
        <begin position="17"/>
        <end position="38"/>
    </location>
</feature>
<dbReference type="Proteomes" id="UP000179807">
    <property type="component" value="Unassembled WGS sequence"/>
</dbReference>
<name>A0A1J4K0G4_9EUKA</name>
<feature type="transmembrane region" description="Helical" evidence="1">
    <location>
        <begin position="50"/>
        <end position="69"/>
    </location>
</feature>
<evidence type="ECO:0000313" key="3">
    <source>
        <dbReference type="Proteomes" id="UP000179807"/>
    </source>
</evidence>
<feature type="transmembrane region" description="Helical" evidence="1">
    <location>
        <begin position="89"/>
        <end position="118"/>
    </location>
</feature>
<gene>
    <name evidence="2" type="ORF">TRFO_06146</name>
</gene>
<dbReference type="RefSeq" id="XP_068357859.1">
    <property type="nucleotide sequence ID" value="XM_068492912.1"/>
</dbReference>
<reference evidence="2" key="1">
    <citation type="submission" date="2016-10" db="EMBL/GenBank/DDBJ databases">
        <authorList>
            <person name="Benchimol M."/>
            <person name="Almeida L.G."/>
            <person name="Vasconcelos A.T."/>
            <person name="Perreira-Neves A."/>
            <person name="Rosa I.A."/>
            <person name="Tasca T."/>
            <person name="Bogo M.R."/>
            <person name="de Souza W."/>
        </authorList>
    </citation>
    <scope>NUCLEOTIDE SEQUENCE [LARGE SCALE GENOMIC DNA]</scope>
    <source>
        <strain evidence="2">K</strain>
    </source>
</reference>
<keyword evidence="1" id="KW-1133">Transmembrane helix</keyword>
<evidence type="ECO:0000313" key="2">
    <source>
        <dbReference type="EMBL" id="OHT04723.1"/>
    </source>
</evidence>
<dbReference type="VEuPathDB" id="TrichDB:TRFO_06146"/>
<protein>
    <submittedName>
        <fullName evidence="2">Uncharacterized protein</fullName>
    </submittedName>
</protein>
<comment type="caution">
    <text evidence="2">The sequence shown here is derived from an EMBL/GenBank/DDBJ whole genome shotgun (WGS) entry which is preliminary data.</text>
</comment>